<feature type="transmembrane region" description="Helical" evidence="8">
    <location>
        <begin position="368"/>
        <end position="387"/>
    </location>
</feature>
<reference evidence="10 11" key="1">
    <citation type="submission" date="2021-05" db="EMBL/GenBank/DDBJ databases">
        <title>Petroleum and Energy Research Collection (APPE): ex situ preservation of microbial diversity associated with the oil industry and exploitation of its biotechnological potential.</title>
        <authorList>
            <person name="Paixao C.T.M."/>
            <person name="Gomes M.B."/>
            <person name="Oliveira V.M."/>
        </authorList>
    </citation>
    <scope>NUCLEOTIDE SEQUENCE [LARGE SCALE GENOMIC DNA]</scope>
    <source>
        <strain evidence="10 11">LIT2</strain>
    </source>
</reference>
<accession>A0ABS7X388</accession>
<feature type="transmembrane region" description="Helical" evidence="8">
    <location>
        <begin position="340"/>
        <end position="362"/>
    </location>
</feature>
<feature type="transmembrane region" description="Helical" evidence="8">
    <location>
        <begin position="104"/>
        <end position="125"/>
    </location>
</feature>
<keyword evidence="5 8" id="KW-0812">Transmembrane</keyword>
<evidence type="ECO:0000313" key="10">
    <source>
        <dbReference type="EMBL" id="MBZ9569070.1"/>
    </source>
</evidence>
<evidence type="ECO:0000256" key="2">
    <source>
        <dbReference type="ARBA" id="ARBA00006236"/>
    </source>
</evidence>
<evidence type="ECO:0000256" key="7">
    <source>
        <dbReference type="ARBA" id="ARBA00023136"/>
    </source>
</evidence>
<feature type="domain" description="Major facilitator superfamily (MFS) profile" evidence="9">
    <location>
        <begin position="13"/>
        <end position="393"/>
    </location>
</feature>
<dbReference type="InterPro" id="IPR020846">
    <property type="entry name" value="MFS_dom"/>
</dbReference>
<protein>
    <recommendedName>
        <fullName evidence="8">Bcr/CflA family efflux transporter</fullName>
    </recommendedName>
</protein>
<dbReference type="InterPro" id="IPR004812">
    <property type="entry name" value="Efflux_drug-R_Bcr/CmlA"/>
</dbReference>
<dbReference type="InterPro" id="IPR011701">
    <property type="entry name" value="MFS"/>
</dbReference>
<keyword evidence="11" id="KW-1185">Reference proteome</keyword>
<keyword evidence="8" id="KW-0997">Cell inner membrane</keyword>
<dbReference type="Gene3D" id="1.20.1720.10">
    <property type="entry name" value="Multidrug resistance protein D"/>
    <property type="match status" value="1"/>
</dbReference>
<proteinExistence type="inferred from homology"/>
<comment type="subcellular location">
    <subcellularLocation>
        <location evidence="8">Cell inner membrane</location>
        <topology evidence="8">Multi-pass membrane protein</topology>
    </subcellularLocation>
    <subcellularLocation>
        <location evidence="1">Cell membrane</location>
        <topology evidence="1">Multi-pass membrane protein</topology>
    </subcellularLocation>
</comment>
<dbReference type="PROSITE" id="PS50850">
    <property type="entry name" value="MFS"/>
    <property type="match status" value="1"/>
</dbReference>
<evidence type="ECO:0000256" key="8">
    <source>
        <dbReference type="RuleBase" id="RU365088"/>
    </source>
</evidence>
<keyword evidence="3 8" id="KW-0813">Transport</keyword>
<dbReference type="SUPFAM" id="SSF103473">
    <property type="entry name" value="MFS general substrate transporter"/>
    <property type="match status" value="1"/>
</dbReference>
<evidence type="ECO:0000256" key="1">
    <source>
        <dbReference type="ARBA" id="ARBA00004651"/>
    </source>
</evidence>
<organism evidence="10 11">
    <name type="scientific">Modicisalibacter tunisiensis</name>
    <dbReference type="NCBI Taxonomy" id="390637"/>
    <lineage>
        <taxon>Bacteria</taxon>
        <taxon>Pseudomonadati</taxon>
        <taxon>Pseudomonadota</taxon>
        <taxon>Gammaproteobacteria</taxon>
        <taxon>Oceanospirillales</taxon>
        <taxon>Halomonadaceae</taxon>
        <taxon>Modicisalibacter</taxon>
    </lineage>
</organism>
<evidence type="ECO:0000256" key="6">
    <source>
        <dbReference type="ARBA" id="ARBA00022989"/>
    </source>
</evidence>
<feature type="transmembrane region" description="Helical" evidence="8">
    <location>
        <begin position="250"/>
        <end position="270"/>
    </location>
</feature>
<keyword evidence="7 8" id="KW-0472">Membrane</keyword>
<dbReference type="RefSeq" id="WP_224414415.1">
    <property type="nucleotide sequence ID" value="NZ_JAGXFC010000001.1"/>
</dbReference>
<feature type="transmembrane region" description="Helical" evidence="8">
    <location>
        <begin position="216"/>
        <end position="238"/>
    </location>
</feature>
<sequence length="395" mass="41051">MSRDVPAASGAGRLALLIAAVMLMPLAIDIYLPSLPVMARDLGQPSSALQVTITLLLFSVGLGQILVGPLTDRFGRRPALLLGSLLYGLGALLAMSATTLLPLYFSRVLQGLGACAATTVAFAAVRDLYTPAEGARLYSYLNGSLCLIPALAPVVGGVLAVQLGWRSNFAFMALFALVLLATAFATFGETRPRDAELPRPLYRLARYRRVLGDRRFLRYAGTAGVCMAAILIYVSAAPVLLVERLGLSELAFAACFGGNALVNIVTFFRAPRVIHRLGRRRTVRLGLGLVLLAGGLQGLAAWALPLSVAAFMGPVAVLSVGFSLTLGAASSLALEPFRGLAGTAAALLGALQLGGGAVLASLMLATPLSLQMALAAMATLPVALLLVTDRASRPA</sequence>
<feature type="transmembrane region" description="Helical" evidence="8">
    <location>
        <begin position="169"/>
        <end position="187"/>
    </location>
</feature>
<name>A0ABS7X388_9GAMM</name>
<dbReference type="PANTHER" id="PTHR23502">
    <property type="entry name" value="MAJOR FACILITATOR SUPERFAMILY"/>
    <property type="match status" value="1"/>
</dbReference>
<dbReference type="InterPro" id="IPR036259">
    <property type="entry name" value="MFS_trans_sf"/>
</dbReference>
<keyword evidence="4" id="KW-1003">Cell membrane</keyword>
<dbReference type="Pfam" id="PF07690">
    <property type="entry name" value="MFS_1"/>
    <property type="match status" value="1"/>
</dbReference>
<keyword evidence="6 8" id="KW-1133">Transmembrane helix</keyword>
<evidence type="ECO:0000259" key="9">
    <source>
        <dbReference type="PROSITE" id="PS50850"/>
    </source>
</evidence>
<evidence type="ECO:0000256" key="5">
    <source>
        <dbReference type="ARBA" id="ARBA00022692"/>
    </source>
</evidence>
<feature type="transmembrane region" description="Helical" evidence="8">
    <location>
        <begin position="12"/>
        <end position="32"/>
    </location>
</feature>
<evidence type="ECO:0000313" key="11">
    <source>
        <dbReference type="Proteomes" id="UP001319883"/>
    </source>
</evidence>
<feature type="transmembrane region" description="Helical" evidence="8">
    <location>
        <begin position="308"/>
        <end position="328"/>
    </location>
</feature>
<feature type="transmembrane region" description="Helical" evidence="8">
    <location>
        <begin position="282"/>
        <end position="302"/>
    </location>
</feature>
<dbReference type="NCBIfam" id="TIGR00710">
    <property type="entry name" value="efflux_Bcr_CflA"/>
    <property type="match status" value="1"/>
</dbReference>
<evidence type="ECO:0000256" key="4">
    <source>
        <dbReference type="ARBA" id="ARBA00022475"/>
    </source>
</evidence>
<feature type="transmembrane region" description="Helical" evidence="8">
    <location>
        <begin position="47"/>
        <end position="67"/>
    </location>
</feature>
<dbReference type="Proteomes" id="UP001319883">
    <property type="component" value="Unassembled WGS sequence"/>
</dbReference>
<feature type="transmembrane region" description="Helical" evidence="8">
    <location>
        <begin position="79"/>
        <end position="98"/>
    </location>
</feature>
<comment type="caution">
    <text evidence="10">The sequence shown here is derived from an EMBL/GenBank/DDBJ whole genome shotgun (WGS) entry which is preliminary data.</text>
</comment>
<feature type="transmembrane region" description="Helical" evidence="8">
    <location>
        <begin position="137"/>
        <end position="163"/>
    </location>
</feature>
<evidence type="ECO:0000256" key="3">
    <source>
        <dbReference type="ARBA" id="ARBA00022448"/>
    </source>
</evidence>
<gene>
    <name evidence="10" type="ORF">KGQ91_15480</name>
</gene>
<comment type="similarity">
    <text evidence="2 8">Belongs to the major facilitator superfamily. Bcr/CmlA family.</text>
</comment>
<dbReference type="EMBL" id="JAGXFD010000002">
    <property type="protein sequence ID" value="MBZ9569070.1"/>
    <property type="molecule type" value="Genomic_DNA"/>
</dbReference>
<dbReference type="PANTHER" id="PTHR23502:SF70">
    <property type="entry name" value="BCR_CFLA FAMILY EFFLUX TRANSPORTER"/>
    <property type="match status" value="1"/>
</dbReference>